<sequence>MTNIINKILSLDFDLNYNSARVALIAFAFFIVFVLAYRGVFVLNEEVLVAICFVLFISLSVILLSDVVKESIFSRLVTIKNKFYDLQLNIKKQTIEDYYSQLNNNIFSEIPFILDFNPEELNYNSYELVMTELLSLMSLEEENDLELDQELEFVLTTTILDNLPEENLIITRDFTELLNLVSIYFYFDYLLTSQDSDIIENNNNQIYNLTLEYVKYNEYNDANIVFNSLARETFLAYGENLGVNKEQLEEIMG</sequence>
<accession>Q85IH8</accession>
<dbReference type="GO" id="GO:0016787">
    <property type="term" value="F:hydrolase activity"/>
    <property type="evidence" value="ECO:0007669"/>
    <property type="project" value="UniProtKB-KW"/>
</dbReference>
<organism evidence="9">
    <name type="scientific">Malawimonas californiana</name>
    <name type="common">Flagellated protozoan</name>
    <dbReference type="NCBI Taxonomy" id="221722"/>
    <lineage>
        <taxon>Eukaryota</taxon>
        <taxon>Malawimonadida</taxon>
        <taxon>Malawimonadidae</taxon>
        <taxon>Malawimonas</taxon>
    </lineage>
</organism>
<keyword evidence="5" id="KW-0406">Ion transport</keyword>
<evidence type="ECO:0000256" key="3">
    <source>
        <dbReference type="ARBA" id="ARBA00022547"/>
    </source>
</evidence>
<keyword evidence="6 9" id="KW-0496">Mitochondrion</keyword>
<keyword evidence="4" id="KW-0375">Hydrogen ion transport</keyword>
<reference evidence="9" key="1">
    <citation type="journal article" date="2003" name="Nucleic Acids Res.">
        <title>The enigmatic mitochondrial ORF ymf39 codes for ATP synthase chain b.</title>
        <authorList>
            <person name="Burger G."/>
            <person name="Lang B.F."/>
            <person name="Braun H.P."/>
            <person name="Marx S."/>
        </authorList>
    </citation>
    <scope>NUCLEOTIDE SEQUENCE</scope>
    <source>
        <strain evidence="9">CA-1</strain>
    </source>
</reference>
<dbReference type="InterPro" id="IPR008688">
    <property type="entry name" value="ATP_synth_Bsub_B/MI25"/>
</dbReference>
<keyword evidence="2" id="KW-0813">Transport</keyword>
<evidence type="ECO:0000256" key="7">
    <source>
        <dbReference type="ARBA" id="ARBA00023136"/>
    </source>
</evidence>
<proteinExistence type="predicted"/>
<dbReference type="GO" id="GO:0045259">
    <property type="term" value="C:proton-transporting ATP synthase complex"/>
    <property type="evidence" value="ECO:0007669"/>
    <property type="project" value="UniProtKB-KW"/>
</dbReference>
<dbReference type="GO" id="GO:0015078">
    <property type="term" value="F:proton transmembrane transporter activity"/>
    <property type="evidence" value="ECO:0007669"/>
    <property type="project" value="InterPro"/>
</dbReference>
<evidence type="ECO:0000256" key="8">
    <source>
        <dbReference type="SAM" id="Phobius"/>
    </source>
</evidence>
<keyword evidence="9" id="KW-0378">Hydrolase</keyword>
<dbReference type="GO" id="GO:0015986">
    <property type="term" value="P:proton motive force-driven ATP synthesis"/>
    <property type="evidence" value="ECO:0007669"/>
    <property type="project" value="InterPro"/>
</dbReference>
<evidence type="ECO:0000313" key="9">
    <source>
        <dbReference type="EMBL" id="AAO45016.1"/>
    </source>
</evidence>
<feature type="transmembrane region" description="Helical" evidence="8">
    <location>
        <begin position="21"/>
        <end position="41"/>
    </location>
</feature>
<geneLocation type="mitochondrion" evidence="9"/>
<dbReference type="EMBL" id="AY236974">
    <property type="protein sequence ID" value="AAO45016.1"/>
    <property type="molecule type" value="Genomic_DNA"/>
</dbReference>
<feature type="transmembrane region" description="Helical" evidence="8">
    <location>
        <begin position="47"/>
        <end position="68"/>
    </location>
</feature>
<keyword evidence="8" id="KW-1133">Transmembrane helix</keyword>
<evidence type="ECO:0000256" key="2">
    <source>
        <dbReference type="ARBA" id="ARBA00022448"/>
    </source>
</evidence>
<name>Q85IH8_MALCL</name>
<comment type="subcellular location">
    <subcellularLocation>
        <location evidence="1">Mitochondrion membrane</location>
    </subcellularLocation>
</comment>
<keyword evidence="7 8" id="KW-0472">Membrane</keyword>
<dbReference type="AlphaFoldDB" id="Q85IH8"/>
<evidence type="ECO:0000256" key="6">
    <source>
        <dbReference type="ARBA" id="ARBA00023128"/>
    </source>
</evidence>
<gene>
    <name evidence="9" type="primary">atp4</name>
</gene>
<evidence type="ECO:0000256" key="1">
    <source>
        <dbReference type="ARBA" id="ARBA00004325"/>
    </source>
</evidence>
<evidence type="ECO:0000256" key="4">
    <source>
        <dbReference type="ARBA" id="ARBA00022781"/>
    </source>
</evidence>
<dbReference type="Pfam" id="PF05405">
    <property type="entry name" value="Mt_ATP-synt_B"/>
    <property type="match status" value="1"/>
</dbReference>
<dbReference type="EC" id="3.6.1.34" evidence="9"/>
<protein>
    <submittedName>
        <fullName evidence="9">ATP synthase F0 subunit b</fullName>
        <ecNumber evidence="9">3.6.1.34</ecNumber>
    </submittedName>
</protein>
<keyword evidence="3" id="KW-0138">CF(0)</keyword>
<dbReference type="GO" id="GO:0031966">
    <property type="term" value="C:mitochondrial membrane"/>
    <property type="evidence" value="ECO:0007669"/>
    <property type="project" value="UniProtKB-SubCell"/>
</dbReference>
<keyword evidence="8" id="KW-0812">Transmembrane</keyword>
<evidence type="ECO:0000256" key="5">
    <source>
        <dbReference type="ARBA" id="ARBA00023065"/>
    </source>
</evidence>